<organism evidence="1">
    <name type="scientific">uncultured Phycisphaerae bacterium</name>
    <dbReference type="NCBI Taxonomy" id="904963"/>
    <lineage>
        <taxon>Bacteria</taxon>
        <taxon>Pseudomonadati</taxon>
        <taxon>Planctomycetota</taxon>
        <taxon>Phycisphaerae</taxon>
        <taxon>environmental samples</taxon>
    </lineage>
</organism>
<dbReference type="EMBL" id="CADCUQ010000032">
    <property type="protein sequence ID" value="CAA9373487.1"/>
    <property type="molecule type" value="Genomic_DNA"/>
</dbReference>
<protein>
    <submittedName>
        <fullName evidence="1">Uncharacterized protein</fullName>
    </submittedName>
</protein>
<reference evidence="1" key="1">
    <citation type="submission" date="2020-02" db="EMBL/GenBank/DDBJ databases">
        <authorList>
            <person name="Meier V. D."/>
        </authorList>
    </citation>
    <scope>NUCLEOTIDE SEQUENCE</scope>
    <source>
        <strain evidence="1">AVDCRST_MAG64</strain>
    </source>
</reference>
<evidence type="ECO:0000313" key="1">
    <source>
        <dbReference type="EMBL" id="CAA9373487.1"/>
    </source>
</evidence>
<proteinExistence type="predicted"/>
<dbReference type="AlphaFoldDB" id="A0A6J4MZP5"/>
<name>A0A6J4MZP5_9BACT</name>
<gene>
    <name evidence="1" type="ORF">AVDCRST_MAG64-133</name>
</gene>
<accession>A0A6J4MZP5</accession>
<sequence>MVEGRLARFVTGSAPRQVSGTGKRGTRHGCANGRRALWRSAGRPLAVSRTGALPWDRRVLRPRPSRSICETAAADRRRLTA</sequence>